<gene>
    <name evidence="2" type="ORF">HNR06_000013</name>
</gene>
<organism evidence="2 3">
    <name type="scientific">Nocardiopsis sinuspersici</name>
    <dbReference type="NCBI Taxonomy" id="501010"/>
    <lineage>
        <taxon>Bacteria</taxon>
        <taxon>Bacillati</taxon>
        <taxon>Actinomycetota</taxon>
        <taxon>Actinomycetes</taxon>
        <taxon>Streptosporangiales</taxon>
        <taxon>Nocardiopsidaceae</taxon>
        <taxon>Nocardiopsis</taxon>
    </lineage>
</organism>
<evidence type="ECO:0000256" key="1">
    <source>
        <dbReference type="SAM" id="Phobius"/>
    </source>
</evidence>
<feature type="transmembrane region" description="Helical" evidence="1">
    <location>
        <begin position="91"/>
        <end position="111"/>
    </location>
</feature>
<protein>
    <submittedName>
        <fullName evidence="2">Uncharacterized protein</fullName>
    </submittedName>
</protein>
<dbReference type="RefSeq" id="WP_179808770.1">
    <property type="nucleotide sequence ID" value="NZ_JACCHL010000001.1"/>
</dbReference>
<keyword evidence="1" id="KW-0812">Transmembrane</keyword>
<accession>A0A7Y9X728</accession>
<reference evidence="2 3" key="1">
    <citation type="submission" date="2020-07" db="EMBL/GenBank/DDBJ databases">
        <title>Sequencing the genomes of 1000 actinobacteria strains.</title>
        <authorList>
            <person name="Klenk H.-P."/>
        </authorList>
    </citation>
    <scope>NUCLEOTIDE SEQUENCE [LARGE SCALE GENOMIC DNA]</scope>
    <source>
        <strain evidence="2 3">DSM 45278</strain>
    </source>
</reference>
<proteinExistence type="predicted"/>
<dbReference type="EMBL" id="JACCHL010000001">
    <property type="protein sequence ID" value="NYH50424.1"/>
    <property type="molecule type" value="Genomic_DNA"/>
</dbReference>
<dbReference type="Proteomes" id="UP000584931">
    <property type="component" value="Unassembled WGS sequence"/>
</dbReference>
<keyword evidence="1" id="KW-1133">Transmembrane helix</keyword>
<dbReference type="AlphaFoldDB" id="A0A7Y9X728"/>
<feature type="transmembrane region" description="Helical" evidence="1">
    <location>
        <begin position="37"/>
        <end position="60"/>
    </location>
</feature>
<sequence length="140" mass="15474">MNKVRSEVSSLIGRMLGPDDTPERTTFRWMEFLQKRWWVLLVFAAVVGLAAGLASGFFVFRRDESPHPTLDLFVTPVVLLGYTAVRSGQAAGAGLVVLLFAVLGDFVGVWYTQGSFKIRRCADSPLQDGSDRIHKQARAS</sequence>
<evidence type="ECO:0000313" key="3">
    <source>
        <dbReference type="Proteomes" id="UP000584931"/>
    </source>
</evidence>
<keyword evidence="1" id="KW-0472">Membrane</keyword>
<evidence type="ECO:0000313" key="2">
    <source>
        <dbReference type="EMBL" id="NYH50424.1"/>
    </source>
</evidence>
<name>A0A7Y9X728_9ACTN</name>
<comment type="caution">
    <text evidence="2">The sequence shown here is derived from an EMBL/GenBank/DDBJ whole genome shotgun (WGS) entry which is preliminary data.</text>
</comment>